<comment type="cofactor">
    <cofactor evidence="2">
        <name>Mg(2+)</name>
        <dbReference type="ChEBI" id="CHEBI:18420"/>
    </cofactor>
</comment>
<dbReference type="PANTHER" id="PTHR12992:SF24">
    <property type="entry name" value="PEROXISOMAL COENZYME A DIPHOSPHATASE NUDT7"/>
    <property type="match status" value="1"/>
</dbReference>
<dbReference type="Proteomes" id="UP000694421">
    <property type="component" value="Unplaced"/>
</dbReference>
<accession>A0A8D0KJY3</accession>
<dbReference type="GO" id="GO:0010945">
    <property type="term" value="F:coenzyme A diphosphatase activity"/>
    <property type="evidence" value="ECO:0007669"/>
    <property type="project" value="InterPro"/>
</dbReference>
<sequence>LDKNSVSPCPNNNCFLSDNASLNKNDLSGLKATLTMCLITPVSRMVKCSPGEVCFPGARSEPNDRDEIAVALREGEEEMGLHAEQSYIGLCQEQMKHTGPVRTCY</sequence>
<evidence type="ECO:0000256" key="5">
    <source>
        <dbReference type="ARBA" id="ARBA00022842"/>
    </source>
</evidence>
<evidence type="ECO:0000256" key="3">
    <source>
        <dbReference type="ARBA" id="ARBA00022723"/>
    </source>
</evidence>
<dbReference type="InterPro" id="IPR045121">
    <property type="entry name" value="CoAse"/>
</dbReference>
<reference evidence="7" key="2">
    <citation type="submission" date="2025-09" db="UniProtKB">
        <authorList>
            <consortium name="Ensembl"/>
        </authorList>
    </citation>
    <scope>IDENTIFICATION</scope>
</reference>
<evidence type="ECO:0000313" key="8">
    <source>
        <dbReference type="Proteomes" id="UP000694421"/>
    </source>
</evidence>
<keyword evidence="6" id="KW-0464">Manganese</keyword>
<evidence type="ECO:0000256" key="6">
    <source>
        <dbReference type="ARBA" id="ARBA00023211"/>
    </source>
</evidence>
<evidence type="ECO:0008006" key="9">
    <source>
        <dbReference type="Google" id="ProtNLM"/>
    </source>
</evidence>
<evidence type="ECO:0000256" key="1">
    <source>
        <dbReference type="ARBA" id="ARBA00001936"/>
    </source>
</evidence>
<evidence type="ECO:0000256" key="4">
    <source>
        <dbReference type="ARBA" id="ARBA00022801"/>
    </source>
</evidence>
<dbReference type="Gene3D" id="3.90.79.10">
    <property type="entry name" value="Nucleoside Triphosphate Pyrophosphohydrolase"/>
    <property type="match status" value="1"/>
</dbReference>
<dbReference type="AlphaFoldDB" id="A0A8D0KJY3"/>
<dbReference type="PANTHER" id="PTHR12992">
    <property type="entry name" value="NUDIX HYDROLASE"/>
    <property type="match status" value="1"/>
</dbReference>
<evidence type="ECO:0000256" key="2">
    <source>
        <dbReference type="ARBA" id="ARBA00001946"/>
    </source>
</evidence>
<evidence type="ECO:0000313" key="7">
    <source>
        <dbReference type="Ensembl" id="ENSSMRP00000024522.1"/>
    </source>
</evidence>
<keyword evidence="8" id="KW-1185">Reference proteome</keyword>
<protein>
    <recommendedName>
        <fullName evidence="9">Nudix hydrolase domain-containing protein</fullName>
    </recommendedName>
</protein>
<keyword evidence="4" id="KW-0378">Hydrolase</keyword>
<reference evidence="7" key="1">
    <citation type="submission" date="2025-08" db="UniProtKB">
        <authorList>
            <consortium name="Ensembl"/>
        </authorList>
    </citation>
    <scope>IDENTIFICATION</scope>
</reference>
<organism evidence="7 8">
    <name type="scientific">Salvator merianae</name>
    <name type="common">Argentine black and white tegu</name>
    <name type="synonym">Tupinambis merianae</name>
    <dbReference type="NCBI Taxonomy" id="96440"/>
    <lineage>
        <taxon>Eukaryota</taxon>
        <taxon>Metazoa</taxon>
        <taxon>Chordata</taxon>
        <taxon>Craniata</taxon>
        <taxon>Vertebrata</taxon>
        <taxon>Euteleostomi</taxon>
        <taxon>Lepidosauria</taxon>
        <taxon>Squamata</taxon>
        <taxon>Bifurcata</taxon>
        <taxon>Unidentata</taxon>
        <taxon>Episquamata</taxon>
        <taxon>Laterata</taxon>
        <taxon>Teiioidea</taxon>
        <taxon>Teiidae</taxon>
        <taxon>Salvator</taxon>
    </lineage>
</organism>
<proteinExistence type="predicted"/>
<dbReference type="GO" id="GO:0046872">
    <property type="term" value="F:metal ion binding"/>
    <property type="evidence" value="ECO:0007669"/>
    <property type="project" value="UniProtKB-KW"/>
</dbReference>
<comment type="cofactor">
    <cofactor evidence="1">
        <name>Mn(2+)</name>
        <dbReference type="ChEBI" id="CHEBI:29035"/>
    </cofactor>
</comment>
<keyword evidence="3" id="KW-0479">Metal-binding</keyword>
<name>A0A8D0KJY3_SALMN</name>
<dbReference type="SUPFAM" id="SSF55811">
    <property type="entry name" value="Nudix"/>
    <property type="match status" value="1"/>
</dbReference>
<dbReference type="GO" id="GO:0015938">
    <property type="term" value="P:coenzyme A catabolic process"/>
    <property type="evidence" value="ECO:0007669"/>
    <property type="project" value="TreeGrafter"/>
</dbReference>
<dbReference type="Ensembl" id="ENSSMRT00000028726.1">
    <property type="protein sequence ID" value="ENSSMRP00000024522.1"/>
    <property type="gene ID" value="ENSSMRG00000018997.1"/>
</dbReference>
<keyword evidence="5" id="KW-0460">Magnesium</keyword>
<dbReference type="InterPro" id="IPR015797">
    <property type="entry name" value="NUDIX_hydrolase-like_dom_sf"/>
</dbReference>